<dbReference type="Proteomes" id="UP000281553">
    <property type="component" value="Unassembled WGS sequence"/>
</dbReference>
<dbReference type="GO" id="GO:0005524">
    <property type="term" value="F:ATP binding"/>
    <property type="evidence" value="ECO:0007669"/>
    <property type="project" value="UniProtKB-KW"/>
</dbReference>
<organism evidence="4 5">
    <name type="scientific">Dibothriocephalus latus</name>
    <name type="common">Fish tapeworm</name>
    <name type="synonym">Diphyllobothrium latum</name>
    <dbReference type="NCBI Taxonomy" id="60516"/>
    <lineage>
        <taxon>Eukaryota</taxon>
        <taxon>Metazoa</taxon>
        <taxon>Spiralia</taxon>
        <taxon>Lophotrochozoa</taxon>
        <taxon>Platyhelminthes</taxon>
        <taxon>Cestoda</taxon>
        <taxon>Eucestoda</taxon>
        <taxon>Diphyllobothriidea</taxon>
        <taxon>Diphyllobothriidae</taxon>
        <taxon>Dibothriocephalus</taxon>
    </lineage>
</organism>
<sequence>MPLHDFPSLDALLERAERKFFDIFGEASTVQVLAPGRVNLIGEHTDYNQGFVLPMALPMFTIMVARASPGNKCSIHTMNEGIKEENTTVFSPPSAMEMPGAKVEKWPAYIRGVMSTFQRLERYHYFEGKAFFEKQSKFVR</sequence>
<reference evidence="4 5" key="1">
    <citation type="submission" date="2018-11" db="EMBL/GenBank/DDBJ databases">
        <authorList>
            <consortium name="Pathogen Informatics"/>
        </authorList>
    </citation>
    <scope>NUCLEOTIDE SEQUENCE [LARGE SCALE GENOMIC DNA]</scope>
</reference>
<evidence type="ECO:0000313" key="5">
    <source>
        <dbReference type="Proteomes" id="UP000281553"/>
    </source>
</evidence>
<dbReference type="Gene3D" id="3.30.230.10">
    <property type="match status" value="1"/>
</dbReference>
<dbReference type="InterPro" id="IPR014721">
    <property type="entry name" value="Ribsml_uS5_D2-typ_fold_subgr"/>
</dbReference>
<dbReference type="GO" id="GO:0006012">
    <property type="term" value="P:galactose metabolic process"/>
    <property type="evidence" value="ECO:0007669"/>
    <property type="project" value="InterPro"/>
</dbReference>
<evidence type="ECO:0000259" key="3">
    <source>
        <dbReference type="Pfam" id="PF10509"/>
    </source>
</evidence>
<evidence type="ECO:0000256" key="2">
    <source>
        <dbReference type="ARBA" id="ARBA00022840"/>
    </source>
</evidence>
<protein>
    <recommendedName>
        <fullName evidence="3">Galactokinase N-terminal domain-containing protein</fullName>
    </recommendedName>
</protein>
<dbReference type="AlphaFoldDB" id="A0A3P6PMS1"/>
<dbReference type="PANTHER" id="PTHR10457:SF7">
    <property type="entry name" value="GALACTOKINASE-RELATED"/>
    <property type="match status" value="1"/>
</dbReference>
<accession>A0A3P6PMS1</accession>
<dbReference type="InterPro" id="IPR019539">
    <property type="entry name" value="GalKase_N"/>
</dbReference>
<dbReference type="SUPFAM" id="SSF54211">
    <property type="entry name" value="Ribosomal protein S5 domain 2-like"/>
    <property type="match status" value="1"/>
</dbReference>
<dbReference type="PANTHER" id="PTHR10457">
    <property type="entry name" value="MEVALONATE KINASE/GALACTOKINASE"/>
    <property type="match status" value="1"/>
</dbReference>
<keyword evidence="5" id="KW-1185">Reference proteome</keyword>
<keyword evidence="2" id="KW-0067">ATP-binding</keyword>
<dbReference type="OrthoDB" id="275179at2759"/>
<dbReference type="EMBL" id="UYRU01007514">
    <property type="protein sequence ID" value="VDK41196.1"/>
    <property type="molecule type" value="Genomic_DNA"/>
</dbReference>
<dbReference type="Pfam" id="PF10509">
    <property type="entry name" value="GalKase_gal_bdg"/>
    <property type="match status" value="1"/>
</dbReference>
<dbReference type="InterPro" id="IPR020568">
    <property type="entry name" value="Ribosomal_Su5_D2-typ_SF"/>
</dbReference>
<dbReference type="InterPro" id="IPR019741">
    <property type="entry name" value="Galactokinase_CS"/>
</dbReference>
<dbReference type="PRINTS" id="PR00473">
    <property type="entry name" value="GALCTOKINASE"/>
</dbReference>
<dbReference type="InterPro" id="IPR000705">
    <property type="entry name" value="Galactokinase"/>
</dbReference>
<dbReference type="PROSITE" id="PS00106">
    <property type="entry name" value="GALACTOKINASE"/>
    <property type="match status" value="1"/>
</dbReference>
<feature type="domain" description="Galactokinase N-terminal" evidence="3">
    <location>
        <begin position="19"/>
        <end position="66"/>
    </location>
</feature>
<dbReference type="GO" id="GO:0004335">
    <property type="term" value="F:galactokinase activity"/>
    <property type="evidence" value="ECO:0007669"/>
    <property type="project" value="InterPro"/>
</dbReference>
<proteinExistence type="predicted"/>
<keyword evidence="1" id="KW-0547">Nucleotide-binding</keyword>
<evidence type="ECO:0000313" key="4">
    <source>
        <dbReference type="EMBL" id="VDK41196.1"/>
    </source>
</evidence>
<gene>
    <name evidence="4" type="ORF">DILT_LOCUS1214</name>
</gene>
<name>A0A3P6PMS1_DIBLA</name>
<dbReference type="GO" id="GO:0005829">
    <property type="term" value="C:cytosol"/>
    <property type="evidence" value="ECO:0007669"/>
    <property type="project" value="TreeGrafter"/>
</dbReference>
<evidence type="ECO:0000256" key="1">
    <source>
        <dbReference type="ARBA" id="ARBA00022741"/>
    </source>
</evidence>